<keyword evidence="3" id="KW-0067">ATP-binding</keyword>
<dbReference type="SUPFAM" id="SSF52540">
    <property type="entry name" value="P-loop containing nucleoside triphosphate hydrolases"/>
    <property type="match status" value="1"/>
</dbReference>
<evidence type="ECO:0000313" key="5">
    <source>
        <dbReference type="EMBL" id="SJZ62915.1"/>
    </source>
</evidence>
<dbReference type="OrthoDB" id="9809205at2"/>
<evidence type="ECO:0000256" key="2">
    <source>
        <dbReference type="ARBA" id="ARBA00022741"/>
    </source>
</evidence>
<sequence>MKQRLAIAQAIMEEPELIILDEPFNGLDESGVTDVRNILLNLKREGKTIILTSHNADDINLLCDKVYQLQAGRIL</sequence>
<dbReference type="GO" id="GO:0016887">
    <property type="term" value="F:ATP hydrolysis activity"/>
    <property type="evidence" value="ECO:0007669"/>
    <property type="project" value="InterPro"/>
</dbReference>
<reference evidence="5 6" key="1">
    <citation type="submission" date="2017-02" db="EMBL/GenBank/DDBJ databases">
        <authorList>
            <person name="Peterson S.W."/>
        </authorList>
    </citation>
    <scope>NUCLEOTIDE SEQUENCE [LARGE SCALE GENOMIC DNA]</scope>
    <source>
        <strain evidence="5 6">DSM 15102</strain>
    </source>
</reference>
<evidence type="ECO:0000313" key="6">
    <source>
        <dbReference type="Proteomes" id="UP000196365"/>
    </source>
</evidence>
<dbReference type="InterPro" id="IPR027417">
    <property type="entry name" value="P-loop_NTPase"/>
</dbReference>
<dbReference type="Gene3D" id="3.40.50.300">
    <property type="entry name" value="P-loop containing nucleotide triphosphate hydrolases"/>
    <property type="match status" value="1"/>
</dbReference>
<dbReference type="Pfam" id="PF00005">
    <property type="entry name" value="ABC_tran"/>
    <property type="match status" value="1"/>
</dbReference>
<dbReference type="GO" id="GO:0005524">
    <property type="term" value="F:ATP binding"/>
    <property type="evidence" value="ECO:0007669"/>
    <property type="project" value="UniProtKB-KW"/>
</dbReference>
<gene>
    <name evidence="5" type="ORF">SAMN02745973_01223</name>
</gene>
<evidence type="ECO:0000256" key="1">
    <source>
        <dbReference type="ARBA" id="ARBA00022448"/>
    </source>
</evidence>
<dbReference type="RefSeq" id="WP_087678662.1">
    <property type="nucleotide sequence ID" value="NZ_FUWV01000006.1"/>
</dbReference>
<dbReference type="EMBL" id="FUWV01000006">
    <property type="protein sequence ID" value="SJZ62915.1"/>
    <property type="molecule type" value="Genomic_DNA"/>
</dbReference>
<dbReference type="Proteomes" id="UP000196365">
    <property type="component" value="Unassembled WGS sequence"/>
</dbReference>
<accession>A0A1T4M7N4</accession>
<dbReference type="AlphaFoldDB" id="A0A1T4M7N4"/>
<dbReference type="PANTHER" id="PTHR42939">
    <property type="entry name" value="ABC TRANSPORTER ATP-BINDING PROTEIN ALBC-RELATED"/>
    <property type="match status" value="1"/>
</dbReference>
<name>A0A1T4M7N4_9FIRM</name>
<evidence type="ECO:0000259" key="4">
    <source>
        <dbReference type="Pfam" id="PF00005"/>
    </source>
</evidence>
<keyword evidence="2" id="KW-0547">Nucleotide-binding</keyword>
<feature type="domain" description="ABC transporter" evidence="4">
    <location>
        <begin position="1"/>
        <end position="25"/>
    </location>
</feature>
<organism evidence="5 6">
    <name type="scientific">Garciella nitratireducens DSM 15102</name>
    <dbReference type="NCBI Taxonomy" id="1121911"/>
    <lineage>
        <taxon>Bacteria</taxon>
        <taxon>Bacillati</taxon>
        <taxon>Bacillota</taxon>
        <taxon>Clostridia</taxon>
        <taxon>Eubacteriales</taxon>
        <taxon>Eubacteriaceae</taxon>
        <taxon>Garciella</taxon>
    </lineage>
</organism>
<dbReference type="InterPro" id="IPR003439">
    <property type="entry name" value="ABC_transporter-like_ATP-bd"/>
</dbReference>
<keyword evidence="1" id="KW-0813">Transport</keyword>
<keyword evidence="6" id="KW-1185">Reference proteome</keyword>
<dbReference type="InterPro" id="IPR051782">
    <property type="entry name" value="ABC_Transporter_VariousFunc"/>
</dbReference>
<proteinExistence type="predicted"/>
<dbReference type="PANTHER" id="PTHR42939:SF1">
    <property type="entry name" value="ABC TRANSPORTER ATP-BINDING PROTEIN ALBC-RELATED"/>
    <property type="match status" value="1"/>
</dbReference>
<evidence type="ECO:0000256" key="3">
    <source>
        <dbReference type="ARBA" id="ARBA00022840"/>
    </source>
</evidence>
<protein>
    <submittedName>
        <fullName evidence="5">ABC transporter</fullName>
    </submittedName>
</protein>